<dbReference type="KEGG" id="qsa:O6P43_001452"/>
<protein>
    <submittedName>
        <fullName evidence="2">Uncharacterized protein</fullName>
    </submittedName>
</protein>
<evidence type="ECO:0000313" key="3">
    <source>
        <dbReference type="Proteomes" id="UP001163823"/>
    </source>
</evidence>
<proteinExistence type="predicted"/>
<organism evidence="2 3">
    <name type="scientific">Quillaja saponaria</name>
    <name type="common">Soap bark tree</name>
    <dbReference type="NCBI Taxonomy" id="32244"/>
    <lineage>
        <taxon>Eukaryota</taxon>
        <taxon>Viridiplantae</taxon>
        <taxon>Streptophyta</taxon>
        <taxon>Embryophyta</taxon>
        <taxon>Tracheophyta</taxon>
        <taxon>Spermatophyta</taxon>
        <taxon>Magnoliopsida</taxon>
        <taxon>eudicotyledons</taxon>
        <taxon>Gunneridae</taxon>
        <taxon>Pentapetalae</taxon>
        <taxon>rosids</taxon>
        <taxon>fabids</taxon>
        <taxon>Fabales</taxon>
        <taxon>Quillajaceae</taxon>
        <taxon>Quillaja</taxon>
    </lineage>
</organism>
<gene>
    <name evidence="2" type="ORF">O6P43_001452</name>
</gene>
<sequence length="95" mass="10673">MAMKKDPSSPKTPEGTEHRLPAILNSPPPRPTRGYKATDFEIKLLMASVYSLDPGFQRLFHQRLNTPAKIVAEQKRKLKTLISLRFILVAVSTEG</sequence>
<comment type="caution">
    <text evidence="2">The sequence shown here is derived from an EMBL/GenBank/DDBJ whole genome shotgun (WGS) entry which is preliminary data.</text>
</comment>
<name>A0AAD7VN80_QUISA</name>
<keyword evidence="3" id="KW-1185">Reference proteome</keyword>
<feature type="compositionally biased region" description="Basic and acidic residues" evidence="1">
    <location>
        <begin position="1"/>
        <end position="20"/>
    </location>
</feature>
<dbReference type="AlphaFoldDB" id="A0AAD7VN80"/>
<reference evidence="2 3" key="1">
    <citation type="journal article" date="2023" name="Science">
        <title>Elucidation of the pathway for biosynthesis of saponin adjuvants from the soapbark tree.</title>
        <authorList>
            <person name="Reed J."/>
            <person name="Orme A."/>
            <person name="El-Demerdash A."/>
            <person name="Owen C."/>
            <person name="Martin L.B.B."/>
            <person name="Misra R.C."/>
            <person name="Kikuchi S."/>
            <person name="Rejzek M."/>
            <person name="Martin A.C."/>
            <person name="Harkess A."/>
            <person name="Leebens-Mack J."/>
            <person name="Louveau T."/>
            <person name="Stephenson M.J."/>
            <person name="Osbourn A."/>
        </authorList>
    </citation>
    <scope>NUCLEOTIDE SEQUENCE [LARGE SCALE GENOMIC DNA]</scope>
    <source>
        <strain evidence="2">S10</strain>
    </source>
</reference>
<evidence type="ECO:0000256" key="1">
    <source>
        <dbReference type="SAM" id="MobiDB-lite"/>
    </source>
</evidence>
<dbReference type="Proteomes" id="UP001163823">
    <property type="component" value="Chromosome 1"/>
</dbReference>
<feature type="region of interest" description="Disordered" evidence="1">
    <location>
        <begin position="1"/>
        <end position="32"/>
    </location>
</feature>
<dbReference type="EMBL" id="JARAOO010000001">
    <property type="protein sequence ID" value="KAJ7982311.1"/>
    <property type="molecule type" value="Genomic_DNA"/>
</dbReference>
<evidence type="ECO:0000313" key="2">
    <source>
        <dbReference type="EMBL" id="KAJ7982311.1"/>
    </source>
</evidence>
<accession>A0AAD7VN80</accession>